<dbReference type="EMBL" id="JASCZI010062099">
    <property type="protein sequence ID" value="MED6140063.1"/>
    <property type="molecule type" value="Genomic_DNA"/>
</dbReference>
<accession>A0ABU6SWE9</accession>
<protein>
    <submittedName>
        <fullName evidence="2">Uncharacterized protein</fullName>
    </submittedName>
</protein>
<feature type="non-terminal residue" evidence="2">
    <location>
        <position position="1"/>
    </location>
</feature>
<reference evidence="2 3" key="1">
    <citation type="journal article" date="2023" name="Plants (Basel)">
        <title>Bridging the Gap: Combining Genomics and Transcriptomics Approaches to Understand Stylosanthes scabra, an Orphan Legume from the Brazilian Caatinga.</title>
        <authorList>
            <person name="Ferreira-Neto J.R.C."/>
            <person name="da Silva M.D."/>
            <person name="Binneck E."/>
            <person name="de Melo N.F."/>
            <person name="da Silva R.H."/>
            <person name="de Melo A.L.T.M."/>
            <person name="Pandolfi V."/>
            <person name="Bustamante F.O."/>
            <person name="Brasileiro-Vidal A.C."/>
            <person name="Benko-Iseppon A.M."/>
        </authorList>
    </citation>
    <scope>NUCLEOTIDE SEQUENCE [LARGE SCALE GENOMIC DNA]</scope>
    <source>
        <tissue evidence="2">Leaves</tissue>
    </source>
</reference>
<gene>
    <name evidence="2" type="ORF">PIB30_089603</name>
</gene>
<feature type="region of interest" description="Disordered" evidence="1">
    <location>
        <begin position="22"/>
        <end position="130"/>
    </location>
</feature>
<name>A0ABU6SWE9_9FABA</name>
<keyword evidence="3" id="KW-1185">Reference proteome</keyword>
<evidence type="ECO:0000313" key="2">
    <source>
        <dbReference type="EMBL" id="MED6140063.1"/>
    </source>
</evidence>
<sequence>PAPPTARRTARISVKYYSMKLADRGGPSIVAPTDNDPIEVSSNSDSEFKPTDTLGNLGEEDHEENPEEEQEEDSGEEMEENAEEEVEEEEVEEEYSDEDEYDQIYFEDYFELAPFNSSDESNAGPPPANH</sequence>
<proteinExistence type="predicted"/>
<evidence type="ECO:0000313" key="3">
    <source>
        <dbReference type="Proteomes" id="UP001341840"/>
    </source>
</evidence>
<feature type="compositionally biased region" description="Acidic residues" evidence="1">
    <location>
        <begin position="58"/>
        <end position="102"/>
    </location>
</feature>
<evidence type="ECO:0000256" key="1">
    <source>
        <dbReference type="SAM" id="MobiDB-lite"/>
    </source>
</evidence>
<comment type="caution">
    <text evidence="2">The sequence shown here is derived from an EMBL/GenBank/DDBJ whole genome shotgun (WGS) entry which is preliminary data.</text>
</comment>
<dbReference type="Proteomes" id="UP001341840">
    <property type="component" value="Unassembled WGS sequence"/>
</dbReference>
<organism evidence="2 3">
    <name type="scientific">Stylosanthes scabra</name>
    <dbReference type="NCBI Taxonomy" id="79078"/>
    <lineage>
        <taxon>Eukaryota</taxon>
        <taxon>Viridiplantae</taxon>
        <taxon>Streptophyta</taxon>
        <taxon>Embryophyta</taxon>
        <taxon>Tracheophyta</taxon>
        <taxon>Spermatophyta</taxon>
        <taxon>Magnoliopsida</taxon>
        <taxon>eudicotyledons</taxon>
        <taxon>Gunneridae</taxon>
        <taxon>Pentapetalae</taxon>
        <taxon>rosids</taxon>
        <taxon>fabids</taxon>
        <taxon>Fabales</taxon>
        <taxon>Fabaceae</taxon>
        <taxon>Papilionoideae</taxon>
        <taxon>50 kb inversion clade</taxon>
        <taxon>dalbergioids sensu lato</taxon>
        <taxon>Dalbergieae</taxon>
        <taxon>Pterocarpus clade</taxon>
        <taxon>Stylosanthes</taxon>
    </lineage>
</organism>